<dbReference type="GO" id="GO:0005886">
    <property type="term" value="C:plasma membrane"/>
    <property type="evidence" value="ECO:0007669"/>
    <property type="project" value="UniProtKB-SubCell"/>
</dbReference>
<dbReference type="OrthoDB" id="5420652at2"/>
<evidence type="ECO:0000313" key="3">
    <source>
        <dbReference type="Proteomes" id="UP000000442"/>
    </source>
</evidence>
<name>C0QHF6_DESAH</name>
<proteinExistence type="predicted"/>
<keyword evidence="1" id="KW-0732">Signal</keyword>
<dbReference type="KEGG" id="dat:HRM2_47660"/>
<gene>
    <name evidence="2" type="ordered locus">HRM2_47660</name>
</gene>
<dbReference type="eggNOG" id="ENOG5032SDZ">
    <property type="taxonomic scope" value="Bacteria"/>
</dbReference>
<dbReference type="AlphaFoldDB" id="C0QHF6"/>
<dbReference type="HOGENOM" id="CLU_2000237_0_0_7"/>
<organism evidence="2 3">
    <name type="scientific">Desulforapulum autotrophicum (strain ATCC 43914 / DSM 3382 / VKM B-1955 / HRM2)</name>
    <name type="common">Desulfobacterium autotrophicum</name>
    <dbReference type="NCBI Taxonomy" id="177437"/>
    <lineage>
        <taxon>Bacteria</taxon>
        <taxon>Pseudomonadati</taxon>
        <taxon>Thermodesulfobacteriota</taxon>
        <taxon>Desulfobacteria</taxon>
        <taxon>Desulfobacterales</taxon>
        <taxon>Desulfobacteraceae</taxon>
        <taxon>Desulforapulum</taxon>
    </lineage>
</organism>
<dbReference type="RefSeq" id="WP_015906525.1">
    <property type="nucleotide sequence ID" value="NC_012108.1"/>
</dbReference>
<evidence type="ECO:0000256" key="1">
    <source>
        <dbReference type="SAM" id="SignalP"/>
    </source>
</evidence>
<evidence type="ECO:0000313" key="2">
    <source>
        <dbReference type="EMBL" id="ACN17815.1"/>
    </source>
</evidence>
<accession>C0QHF6</accession>
<feature type="signal peptide" evidence="1">
    <location>
        <begin position="1"/>
        <end position="23"/>
    </location>
</feature>
<feature type="chain" id="PRO_5002902170" evidence="1">
    <location>
        <begin position="24"/>
        <end position="127"/>
    </location>
</feature>
<dbReference type="Gene3D" id="3.30.450.20">
    <property type="entry name" value="PAS domain"/>
    <property type="match status" value="1"/>
</dbReference>
<dbReference type="EMBL" id="CP001087">
    <property type="protein sequence ID" value="ACN17815.1"/>
    <property type="molecule type" value="Genomic_DNA"/>
</dbReference>
<keyword evidence="3" id="KW-1185">Reference proteome</keyword>
<protein>
    <submittedName>
        <fullName evidence="2">Uncharacterized protein</fullName>
    </submittedName>
</protein>
<reference evidence="2 3" key="1">
    <citation type="journal article" date="2009" name="Environ. Microbiol.">
        <title>Genome sequence of Desulfobacterium autotrophicum HRM2, a marine sulfate reducer oxidizing organic carbon completely to carbon dioxide.</title>
        <authorList>
            <person name="Strittmatter A.W."/>
            <person name="Liesegang H."/>
            <person name="Rabus R."/>
            <person name="Decker I."/>
            <person name="Amann J."/>
            <person name="Andres S."/>
            <person name="Henne A."/>
            <person name="Fricke W.F."/>
            <person name="Martinez-Arias R."/>
            <person name="Bartels D."/>
            <person name="Goesmann A."/>
            <person name="Krause L."/>
            <person name="Puehler A."/>
            <person name="Klenk H.P."/>
            <person name="Richter M."/>
            <person name="Schuler M."/>
            <person name="Gloeckner F.O."/>
            <person name="Meyerdierks A."/>
            <person name="Gottschalk G."/>
            <person name="Amann R."/>
        </authorList>
    </citation>
    <scope>NUCLEOTIDE SEQUENCE [LARGE SCALE GENOMIC DNA]</scope>
    <source>
        <strain evidence="3">ATCC 43914 / DSM 3382 / HRM2</strain>
    </source>
</reference>
<dbReference type="CDD" id="cd18774">
    <property type="entry name" value="PDC2_HK_sensor"/>
    <property type="match status" value="1"/>
</dbReference>
<dbReference type="Proteomes" id="UP000000442">
    <property type="component" value="Chromosome"/>
</dbReference>
<sequence>MKRFYSVLLVLCLIIVCSPSVFAADREAIQKNVDGIVDEINKGKTADSFKANDYNPYAFIMEKNGVLVVHPSLTGDSLKEKAPPVYEALLKSTSTGAWVDYVWKEKQKHSYVRTTTSGLIVGSGYSE</sequence>